<feature type="compositionally biased region" description="Low complexity" evidence="1">
    <location>
        <begin position="219"/>
        <end position="233"/>
    </location>
</feature>
<feature type="region of interest" description="Disordered" evidence="1">
    <location>
        <begin position="47"/>
        <end position="67"/>
    </location>
</feature>
<feature type="compositionally biased region" description="Polar residues" evidence="1">
    <location>
        <begin position="181"/>
        <end position="190"/>
    </location>
</feature>
<protein>
    <submittedName>
        <fullName evidence="2">Uncharacterized protein</fullName>
    </submittedName>
</protein>
<dbReference type="AlphaFoldDB" id="A0AAD5X1Z4"/>
<sequence length="545" mass="58634">HRVSIKLHLARDLLTFPASYSKLSYTLPHLSEARESLREPDLFVVAQGNENGRKPKPTRSRQRARPTRHPLLQLDGNIATLQEQRIRSRTSGAPRAGGLAAHAPFAGTGAQAGRGGGMGRGTAVASLIGGSGVGRGISSTAITAAAGAGGPANANPSVAIPAAQPVQQQQQPLPSQPNAQTQVPQQLITQTPSSNPNPTPPTPLVILSLPPPPPPPAPTVGAAPTAAPAPSHISTTTRYRPIIIFLLRATARCTFRPSLVSPDYQSHDAAQTADPSSLQAQATDDAQNQHESTVSESVDLRGIYVVALWYGGGERGKMKAVTRTVDQFVFFMKEVKRKAKGLVDIMVIGLESPQLQMFSVSANAVEPMNIGHIHFENMEMNGYDYIFWVEMGAKGVEMVDISFAKHISWERMGSAGEALKEVRLELDITPKQLTAFLGGISKSSTVNGLESFGYYGRACTPATFASLKKHNHLRECTLPHNVGVRVADYKLLLDSNPQLHIHIQESPPPPLNAVDKALTKEYPTRFSREPETTFRLMASARGLVL</sequence>
<evidence type="ECO:0000256" key="1">
    <source>
        <dbReference type="SAM" id="MobiDB-lite"/>
    </source>
</evidence>
<feature type="region of interest" description="Disordered" evidence="1">
    <location>
        <begin position="262"/>
        <end position="294"/>
    </location>
</feature>
<gene>
    <name evidence="2" type="ORF">HK097_000481</name>
</gene>
<keyword evidence="3" id="KW-1185">Reference proteome</keyword>
<comment type="caution">
    <text evidence="2">The sequence shown here is derived from an EMBL/GenBank/DDBJ whole genome shotgun (WGS) entry which is preliminary data.</text>
</comment>
<feature type="compositionally biased region" description="Low complexity" evidence="1">
    <location>
        <begin position="164"/>
        <end position="180"/>
    </location>
</feature>
<feature type="compositionally biased region" description="Polar residues" evidence="1">
    <location>
        <begin position="273"/>
        <end position="294"/>
    </location>
</feature>
<dbReference type="EMBL" id="JADGJD010001083">
    <property type="protein sequence ID" value="KAJ3046829.1"/>
    <property type="molecule type" value="Genomic_DNA"/>
</dbReference>
<feature type="region of interest" description="Disordered" evidence="1">
    <location>
        <begin position="164"/>
        <end position="233"/>
    </location>
</feature>
<name>A0AAD5X1Z4_9FUNG</name>
<evidence type="ECO:0000313" key="2">
    <source>
        <dbReference type="EMBL" id="KAJ3046829.1"/>
    </source>
</evidence>
<reference evidence="2" key="1">
    <citation type="submission" date="2020-05" db="EMBL/GenBank/DDBJ databases">
        <title>Phylogenomic resolution of chytrid fungi.</title>
        <authorList>
            <person name="Stajich J.E."/>
            <person name="Amses K."/>
            <person name="Simmons R."/>
            <person name="Seto K."/>
            <person name="Myers J."/>
            <person name="Bonds A."/>
            <person name="Quandt C.A."/>
            <person name="Barry K."/>
            <person name="Liu P."/>
            <person name="Grigoriev I."/>
            <person name="Longcore J.E."/>
            <person name="James T.Y."/>
        </authorList>
    </citation>
    <scope>NUCLEOTIDE SEQUENCE</scope>
    <source>
        <strain evidence="2">JEL0318</strain>
    </source>
</reference>
<feature type="compositionally biased region" description="Basic residues" evidence="1">
    <location>
        <begin position="54"/>
        <end position="67"/>
    </location>
</feature>
<feature type="compositionally biased region" description="Pro residues" evidence="1">
    <location>
        <begin position="195"/>
        <end position="218"/>
    </location>
</feature>
<evidence type="ECO:0000313" key="3">
    <source>
        <dbReference type="Proteomes" id="UP001212841"/>
    </source>
</evidence>
<organism evidence="2 3">
    <name type="scientific">Rhizophlyctis rosea</name>
    <dbReference type="NCBI Taxonomy" id="64517"/>
    <lineage>
        <taxon>Eukaryota</taxon>
        <taxon>Fungi</taxon>
        <taxon>Fungi incertae sedis</taxon>
        <taxon>Chytridiomycota</taxon>
        <taxon>Chytridiomycota incertae sedis</taxon>
        <taxon>Chytridiomycetes</taxon>
        <taxon>Rhizophlyctidales</taxon>
        <taxon>Rhizophlyctidaceae</taxon>
        <taxon>Rhizophlyctis</taxon>
    </lineage>
</organism>
<dbReference type="Proteomes" id="UP001212841">
    <property type="component" value="Unassembled WGS sequence"/>
</dbReference>
<feature type="non-terminal residue" evidence="2">
    <location>
        <position position="545"/>
    </location>
</feature>
<proteinExistence type="predicted"/>
<accession>A0AAD5X1Z4</accession>